<evidence type="ECO:0000256" key="1">
    <source>
        <dbReference type="SAM" id="MobiDB-lite"/>
    </source>
</evidence>
<feature type="region of interest" description="Disordered" evidence="1">
    <location>
        <begin position="55"/>
        <end position="94"/>
    </location>
</feature>
<evidence type="ECO:0000313" key="2">
    <source>
        <dbReference type="EMBL" id="KAH9321736.1"/>
    </source>
</evidence>
<reference evidence="2 3" key="1">
    <citation type="journal article" date="2021" name="Nat. Plants">
        <title>The Taxus genome provides insights into paclitaxel biosynthesis.</title>
        <authorList>
            <person name="Xiong X."/>
            <person name="Gou J."/>
            <person name="Liao Q."/>
            <person name="Li Y."/>
            <person name="Zhou Q."/>
            <person name="Bi G."/>
            <person name="Li C."/>
            <person name="Du R."/>
            <person name="Wang X."/>
            <person name="Sun T."/>
            <person name="Guo L."/>
            <person name="Liang H."/>
            <person name="Lu P."/>
            <person name="Wu Y."/>
            <person name="Zhang Z."/>
            <person name="Ro D.K."/>
            <person name="Shang Y."/>
            <person name="Huang S."/>
            <person name="Yan J."/>
        </authorList>
    </citation>
    <scope>NUCLEOTIDE SEQUENCE [LARGE SCALE GENOMIC DNA]</scope>
    <source>
        <strain evidence="2">Ta-2019</strain>
    </source>
</reference>
<dbReference type="EMBL" id="JAHRHJ020000003">
    <property type="protein sequence ID" value="KAH9321736.1"/>
    <property type="molecule type" value="Genomic_DNA"/>
</dbReference>
<accession>A0AA38GEX2</accession>
<comment type="caution">
    <text evidence="2">The sequence shown here is derived from an EMBL/GenBank/DDBJ whole genome shotgun (WGS) entry which is preliminary data.</text>
</comment>
<evidence type="ECO:0000313" key="3">
    <source>
        <dbReference type="Proteomes" id="UP000824469"/>
    </source>
</evidence>
<dbReference type="AlphaFoldDB" id="A0AA38GEX2"/>
<name>A0AA38GEX2_TAXCH</name>
<protein>
    <submittedName>
        <fullName evidence="2">Uncharacterized protein</fullName>
    </submittedName>
</protein>
<gene>
    <name evidence="2" type="ORF">KI387_016375</name>
</gene>
<feature type="compositionally biased region" description="Basic and acidic residues" evidence="1">
    <location>
        <begin position="55"/>
        <end position="69"/>
    </location>
</feature>
<proteinExistence type="predicted"/>
<sequence>MYVKDADQPIWRKSVHFGRFKSPRQSGTVGYAEDANQLVRLKQRTFVWDIWAKSTRGDAESRRSREPIKSCHVSSTQRGTGKPKSGGSEKFFQD</sequence>
<dbReference type="Proteomes" id="UP000824469">
    <property type="component" value="Unassembled WGS sequence"/>
</dbReference>
<keyword evidence="3" id="KW-1185">Reference proteome</keyword>
<feature type="non-terminal residue" evidence="2">
    <location>
        <position position="94"/>
    </location>
</feature>
<organism evidence="2 3">
    <name type="scientific">Taxus chinensis</name>
    <name type="common">Chinese yew</name>
    <name type="synonym">Taxus wallichiana var. chinensis</name>
    <dbReference type="NCBI Taxonomy" id="29808"/>
    <lineage>
        <taxon>Eukaryota</taxon>
        <taxon>Viridiplantae</taxon>
        <taxon>Streptophyta</taxon>
        <taxon>Embryophyta</taxon>
        <taxon>Tracheophyta</taxon>
        <taxon>Spermatophyta</taxon>
        <taxon>Pinopsida</taxon>
        <taxon>Pinidae</taxon>
        <taxon>Conifers II</taxon>
        <taxon>Cupressales</taxon>
        <taxon>Taxaceae</taxon>
        <taxon>Taxus</taxon>
    </lineage>
</organism>